<comment type="caution">
    <text evidence="1">The sequence shown here is derived from an EMBL/GenBank/DDBJ whole genome shotgun (WGS) entry which is preliminary data.</text>
</comment>
<keyword evidence="2" id="KW-1185">Reference proteome</keyword>
<gene>
    <name evidence="1" type="ORF">GTG28_12345</name>
</gene>
<evidence type="ECO:0000313" key="2">
    <source>
        <dbReference type="Proteomes" id="UP000478571"/>
    </source>
</evidence>
<dbReference type="RefSeq" id="WP_160930237.1">
    <property type="nucleotide sequence ID" value="NZ_WWEU01000004.1"/>
</dbReference>
<dbReference type="EMBL" id="WWEU01000004">
    <property type="protein sequence ID" value="MYM60015.1"/>
    <property type="molecule type" value="Genomic_DNA"/>
</dbReference>
<organism evidence="1 2">
    <name type="scientific">Vibrio tetraodonis subsp. pristinus</name>
    <dbReference type="NCBI Taxonomy" id="2695891"/>
    <lineage>
        <taxon>Bacteria</taxon>
        <taxon>Pseudomonadati</taxon>
        <taxon>Pseudomonadota</taxon>
        <taxon>Gammaproteobacteria</taxon>
        <taxon>Vibrionales</taxon>
        <taxon>Vibrionaceae</taxon>
        <taxon>Vibrio</taxon>
    </lineage>
</organism>
<dbReference type="Proteomes" id="UP000478571">
    <property type="component" value="Unassembled WGS sequence"/>
</dbReference>
<dbReference type="Gene3D" id="3.40.190.10">
    <property type="entry name" value="Periplasmic binding protein-like II"/>
    <property type="match status" value="2"/>
</dbReference>
<dbReference type="AlphaFoldDB" id="A0A6L8LW68"/>
<dbReference type="SUPFAM" id="SSF53850">
    <property type="entry name" value="Periplasmic binding protein-like II"/>
    <property type="match status" value="1"/>
</dbReference>
<proteinExistence type="predicted"/>
<sequence length="241" mass="27278">MKALIISLFVLTYSPLSHGKDLVIGVENIDYQPISSIKSGEYAGYARELLDHFAKEYNHNITYRPLPIVRLFQELVDQEIDLKFPDNPNWGGKFKKESAISYSQSTLSYIDGIMVPTDKLGQTKLKTLGIVRGFTPYAVIDEVNQGAIKVKEFNSIKTLISIFLNRNDVEGIYFNVAIASYTMRSLGIDDEMIAFDPSLPHINGDYFLSTVKHTDIIKEFDEFLKNNASFVEKLKGKYGLD</sequence>
<reference evidence="1 2" key="1">
    <citation type="submission" date="2020-01" db="EMBL/GenBank/DDBJ databases">
        <title>Draft Genome Sequence of Vibrio sp. strain OCN044, Isolated from a Healthy Coral at Palmyra Atoll.</title>
        <authorList>
            <person name="Videau P."/>
            <person name="Loughran R."/>
            <person name="Esquivel A."/>
            <person name="Deadmond M."/>
            <person name="Paddock B.E."/>
            <person name="Saw J.H."/>
            <person name="Ushijima B."/>
        </authorList>
    </citation>
    <scope>NUCLEOTIDE SEQUENCE [LARGE SCALE GENOMIC DNA]</scope>
    <source>
        <strain evidence="1 2">OCN044</strain>
    </source>
</reference>
<evidence type="ECO:0000313" key="1">
    <source>
        <dbReference type="EMBL" id="MYM60015.1"/>
    </source>
</evidence>
<name>A0A6L8LW68_9VIBR</name>
<protein>
    <submittedName>
        <fullName evidence="1">Transporter substrate-binding domain-containing protein</fullName>
    </submittedName>
</protein>
<accession>A0A6L8LW68</accession>